<evidence type="ECO:0000256" key="2">
    <source>
        <dbReference type="ARBA" id="ARBA00005623"/>
    </source>
</evidence>
<dbReference type="Pfam" id="PF01251">
    <property type="entry name" value="Ribosomal_S7e"/>
    <property type="match status" value="1"/>
</dbReference>
<dbReference type="Pfam" id="PF03894">
    <property type="entry name" value="XFP"/>
    <property type="match status" value="1"/>
</dbReference>
<dbReference type="EMBL" id="LGUA01000081">
    <property type="protein sequence ID" value="OAX84380.1"/>
    <property type="molecule type" value="Genomic_DNA"/>
</dbReference>
<keyword evidence="7" id="KW-0687">Ribonucleoprotein</keyword>
<sequence length="1060" mass="119078">MPGEIIDQPNPKALPSHLPEIIDQLAVQPPRTSLDENVSISLRKFQRAANYIAAAMIFLQDNAYLKRELKYDDIKPRLLGHWGTCPGLTFAYSHLNYLICEHNLDIIYVVGPGHGAPGILAALWMEGSLERFYPEYSRDTKGLTKLITTFSTTGGFPSHINAETPGAIHEGGELGYALSVSFGAVMDKPDLIATCIIGDGEAESGPTAASWHGFKYIDPAESGAVLPILHLNGFKISERTIFGCMDDRELVVLFVGYGYQPRIIDCLEHIDDDFNAALEWALAEIRKIQTAARLGNPIMKPRWPVLILRTPKGWTGPKQIHGQILEGSFKAHQVPLPAAKKDKEELKALNDWLSSYKPEELFTEGGGLIDDISAIIPRNDLKKMGQRREVYESYRAPKLPDWKKFGLEKGKQESSMNAIAGLIDQVFVDNPHSVRLFSPDELESNKLGGALTHTGRNFQWDQFATAQGGRVIEVLSEHMCQGFLQGYTLTGRVGIYPSYESFLGIIHTMMVQFSKFTKMGRETVWRRDIASINYIETSTWTRQEHNGFSHQNPSFISAVMNLKPNAARVYLPPDANTFLSTLNHCLKSKNYINLMVGSKQPTAVFLSPDEAESHCCAGGSVWKFASTDKGRDPDVVLVGIGTELTFEVIRAAALLRERVPELRVRVVNVTDLMILSRETSHPHALSNESFNALFTGERPIHFNYHGYETEIKGLLFGRPHMERVTIGSYMEEGSTTTPFDMMLANRVSRFHVAQAAVRGGALRNEDVRIRRQELLSEFVHDMNEARNYILQYHKGEWLLRLLSESIVLKSRAARHCKSYLDRSTPSDHRQIPNNFPSPYRLKERQQQQQLFPTPALSAIMAALNKIAANSPSRQNPSELETSLAGALSDLETNTPDLKAALRPLQFVSAREIEVGHGKKAIVIFVPVPLLSGFHKVQQRLTRELEKKFSDRHVLILASRRILPRPKRSARSRSSQTQKRPRSRTLTAVHEAILTDLVYPVEIVGKRLRTKEDGTKVLKVILHEKERGGVDHRLDAYGEVYRRLTGRGVRFEFPQSSATEF</sequence>
<dbReference type="SUPFAM" id="SSF52518">
    <property type="entry name" value="Thiamin diphosphate-binding fold (THDP-binding)"/>
    <property type="match status" value="2"/>
</dbReference>
<dbReference type="PANTHER" id="PTHR31273:SF1">
    <property type="entry name" value="PHOSPHOKETOLASE-RELATED"/>
    <property type="match status" value="1"/>
</dbReference>
<comment type="similarity">
    <text evidence="3">Belongs to the eukaryotic ribosomal protein eS7 family.</text>
</comment>
<keyword evidence="6" id="KW-0456">Lyase</keyword>
<dbReference type="AlphaFoldDB" id="A0A1B7P5S7"/>
<comment type="caution">
    <text evidence="11">The sequence shown here is derived from an EMBL/GenBank/DDBJ whole genome shotgun (WGS) entry which is preliminary data.</text>
</comment>
<dbReference type="PROSITE" id="PS60002">
    <property type="entry name" value="PHOSPHOKETOLASE_1"/>
    <property type="match status" value="1"/>
</dbReference>
<keyword evidence="5" id="KW-0786">Thiamine pyrophosphate</keyword>
<dbReference type="GO" id="GO:0005975">
    <property type="term" value="P:carbohydrate metabolic process"/>
    <property type="evidence" value="ECO:0007669"/>
    <property type="project" value="InterPro"/>
</dbReference>
<dbReference type="PANTHER" id="PTHR31273">
    <property type="entry name" value="PHOSPHOKETOLASE-RELATED"/>
    <property type="match status" value="1"/>
</dbReference>
<dbReference type="PROSITE" id="PS00948">
    <property type="entry name" value="RIBOSOMAL_S7E"/>
    <property type="match status" value="1"/>
</dbReference>
<evidence type="ECO:0000256" key="4">
    <source>
        <dbReference type="ARBA" id="ARBA00022980"/>
    </source>
</evidence>
<keyword evidence="12" id="KW-1185">Reference proteome</keyword>
<dbReference type="SUPFAM" id="SSF52922">
    <property type="entry name" value="TK C-terminal domain-like"/>
    <property type="match status" value="1"/>
</dbReference>
<protein>
    <recommendedName>
        <fullName evidence="13">40S ribosomal protein S7</fullName>
    </recommendedName>
</protein>
<feature type="domain" description="Xylulose 5-phosphate/Fructose 6-phosphate phosphoketolase N-terminal" evidence="10">
    <location>
        <begin position="41"/>
        <end position="394"/>
    </location>
</feature>
<evidence type="ECO:0000313" key="12">
    <source>
        <dbReference type="Proteomes" id="UP000091918"/>
    </source>
</evidence>
<dbReference type="Proteomes" id="UP000091918">
    <property type="component" value="Unassembled WGS sequence"/>
</dbReference>
<dbReference type="PROSITE" id="PS60003">
    <property type="entry name" value="PHOSPHOKETOLASE_2"/>
    <property type="match status" value="1"/>
</dbReference>
<accession>A0A1B7P5S7</accession>
<comment type="cofactor">
    <cofactor evidence="1">
        <name>thiamine diphosphate</name>
        <dbReference type="ChEBI" id="CHEBI:58937"/>
    </cofactor>
</comment>
<dbReference type="GO" id="GO:1990904">
    <property type="term" value="C:ribonucleoprotein complex"/>
    <property type="evidence" value="ECO:0007669"/>
    <property type="project" value="UniProtKB-KW"/>
</dbReference>
<evidence type="ECO:0000259" key="10">
    <source>
        <dbReference type="Pfam" id="PF09364"/>
    </source>
</evidence>
<keyword evidence="4" id="KW-0689">Ribosomal protein</keyword>
<dbReference type="InterPro" id="IPR029061">
    <property type="entry name" value="THDP-binding"/>
</dbReference>
<evidence type="ECO:0000256" key="6">
    <source>
        <dbReference type="ARBA" id="ARBA00023239"/>
    </source>
</evidence>
<feature type="domain" description="Xylulose 5-phosphate/Fructose 6-phosphate phosphoketolase C-terminal" evidence="9">
    <location>
        <begin position="599"/>
        <end position="793"/>
    </location>
</feature>
<organism evidence="11 12">
    <name type="scientific">Emergomyces africanus</name>
    <dbReference type="NCBI Taxonomy" id="1955775"/>
    <lineage>
        <taxon>Eukaryota</taxon>
        <taxon>Fungi</taxon>
        <taxon>Dikarya</taxon>
        <taxon>Ascomycota</taxon>
        <taxon>Pezizomycotina</taxon>
        <taxon>Eurotiomycetes</taxon>
        <taxon>Eurotiomycetidae</taxon>
        <taxon>Onygenales</taxon>
        <taxon>Ajellomycetaceae</taxon>
        <taxon>Emergomyces</taxon>
    </lineage>
</organism>
<dbReference type="Pfam" id="PF09364">
    <property type="entry name" value="XFP_N"/>
    <property type="match status" value="1"/>
</dbReference>
<reference evidence="11 12" key="1">
    <citation type="submission" date="2015-07" db="EMBL/GenBank/DDBJ databases">
        <title>Emmonsia species relationships and genome sequence.</title>
        <authorList>
            <person name="Cuomo C.A."/>
            <person name="Schwartz I.S."/>
            <person name="Kenyon C."/>
            <person name="de Hoog G.S."/>
            <person name="Govender N.P."/>
            <person name="Botha A."/>
            <person name="Moreno L."/>
            <person name="de Vries M."/>
            <person name="Munoz J.F."/>
            <person name="Stielow J.B."/>
        </authorList>
    </citation>
    <scope>NUCLEOTIDE SEQUENCE [LARGE SCALE GENOMIC DNA]</scope>
    <source>
        <strain evidence="11 12">CBS 136260</strain>
    </source>
</reference>
<dbReference type="InterPro" id="IPR009014">
    <property type="entry name" value="Transketo_C/PFOR_II"/>
</dbReference>
<dbReference type="InterPro" id="IPR005593">
    <property type="entry name" value="Xul5P/Fru6P_PKetolase"/>
</dbReference>
<evidence type="ECO:0000313" key="11">
    <source>
        <dbReference type="EMBL" id="OAX84380.1"/>
    </source>
</evidence>
<dbReference type="InterPro" id="IPR047861">
    <property type="entry name" value="Ribosomal_eS7_CS"/>
</dbReference>
<dbReference type="GO" id="GO:0005840">
    <property type="term" value="C:ribosome"/>
    <property type="evidence" value="ECO:0007669"/>
    <property type="project" value="UniProtKB-KW"/>
</dbReference>
<dbReference type="GO" id="GO:0006412">
    <property type="term" value="P:translation"/>
    <property type="evidence" value="ECO:0007669"/>
    <property type="project" value="InterPro"/>
</dbReference>
<evidence type="ECO:0000256" key="7">
    <source>
        <dbReference type="ARBA" id="ARBA00023274"/>
    </source>
</evidence>
<dbReference type="Gene3D" id="3.40.50.970">
    <property type="match status" value="2"/>
</dbReference>
<evidence type="ECO:0000256" key="3">
    <source>
        <dbReference type="ARBA" id="ARBA00007820"/>
    </source>
</evidence>
<dbReference type="InterPro" id="IPR019790">
    <property type="entry name" value="Xul5P/Fru6P_PKetolase_CS"/>
</dbReference>
<dbReference type="InterPro" id="IPR018969">
    <property type="entry name" value="Xul5P/Fru6P_PKetolase_C"/>
</dbReference>
<feature type="region of interest" description="Disordered" evidence="8">
    <location>
        <begin position="964"/>
        <end position="984"/>
    </location>
</feature>
<evidence type="ECO:0000256" key="5">
    <source>
        <dbReference type="ARBA" id="ARBA00023052"/>
    </source>
</evidence>
<comment type="similarity">
    <text evidence="2">Belongs to the XFP family.</text>
</comment>
<dbReference type="Pfam" id="PF09363">
    <property type="entry name" value="XFP_C"/>
    <property type="match status" value="1"/>
</dbReference>
<dbReference type="InterPro" id="IPR018970">
    <property type="entry name" value="Xul5P/Fru6P_PKetolase_N"/>
</dbReference>
<gene>
    <name evidence="11" type="ORF">ACJ72_01253</name>
</gene>
<proteinExistence type="inferred from homology"/>
<dbReference type="Gene3D" id="3.40.50.920">
    <property type="match status" value="1"/>
</dbReference>
<dbReference type="GO" id="GO:0016832">
    <property type="term" value="F:aldehyde-lyase activity"/>
    <property type="evidence" value="ECO:0007669"/>
    <property type="project" value="InterPro"/>
</dbReference>
<evidence type="ECO:0008006" key="13">
    <source>
        <dbReference type="Google" id="ProtNLM"/>
    </source>
</evidence>
<evidence type="ECO:0000256" key="8">
    <source>
        <dbReference type="SAM" id="MobiDB-lite"/>
    </source>
</evidence>
<name>A0A1B7P5S7_9EURO</name>
<dbReference type="OrthoDB" id="2532903at2759"/>
<evidence type="ECO:0000259" key="9">
    <source>
        <dbReference type="Pfam" id="PF09363"/>
    </source>
</evidence>
<dbReference type="InterPro" id="IPR019789">
    <property type="entry name" value="Xul5P/Fru6P_PKetolase_ThDP_BS"/>
</dbReference>
<dbReference type="GO" id="GO:0003735">
    <property type="term" value="F:structural constituent of ribosome"/>
    <property type="evidence" value="ECO:0007669"/>
    <property type="project" value="InterPro"/>
</dbReference>
<dbReference type="STRING" id="1658172.A0A1B7P5S7"/>
<dbReference type="InterPro" id="IPR000554">
    <property type="entry name" value="Ribosomal_eS7"/>
</dbReference>
<evidence type="ECO:0000256" key="1">
    <source>
        <dbReference type="ARBA" id="ARBA00001964"/>
    </source>
</evidence>